<feature type="compositionally biased region" description="Polar residues" evidence="1">
    <location>
        <begin position="1"/>
        <end position="13"/>
    </location>
</feature>
<dbReference type="PANTHER" id="PTHR38790">
    <property type="entry name" value="2EXR DOMAIN-CONTAINING PROTEIN-RELATED"/>
    <property type="match status" value="1"/>
</dbReference>
<evidence type="ECO:0000313" key="2">
    <source>
        <dbReference type="EMBL" id="PVH94700.1"/>
    </source>
</evidence>
<organism evidence="2 3">
    <name type="scientific">Periconia macrospinosa</name>
    <dbReference type="NCBI Taxonomy" id="97972"/>
    <lineage>
        <taxon>Eukaryota</taxon>
        <taxon>Fungi</taxon>
        <taxon>Dikarya</taxon>
        <taxon>Ascomycota</taxon>
        <taxon>Pezizomycotina</taxon>
        <taxon>Dothideomycetes</taxon>
        <taxon>Pleosporomycetidae</taxon>
        <taxon>Pleosporales</taxon>
        <taxon>Massarineae</taxon>
        <taxon>Periconiaceae</taxon>
        <taxon>Periconia</taxon>
    </lineage>
</organism>
<protein>
    <submittedName>
        <fullName evidence="2">Uncharacterized protein</fullName>
    </submittedName>
</protein>
<reference evidence="2 3" key="1">
    <citation type="journal article" date="2018" name="Sci. Rep.">
        <title>Comparative genomics provides insights into the lifestyle and reveals functional heterogeneity of dark septate endophytic fungi.</title>
        <authorList>
            <person name="Knapp D.G."/>
            <person name="Nemeth J.B."/>
            <person name="Barry K."/>
            <person name="Hainaut M."/>
            <person name="Henrissat B."/>
            <person name="Johnson J."/>
            <person name="Kuo A."/>
            <person name="Lim J.H.P."/>
            <person name="Lipzen A."/>
            <person name="Nolan M."/>
            <person name="Ohm R.A."/>
            <person name="Tamas L."/>
            <person name="Grigoriev I.V."/>
            <person name="Spatafora J.W."/>
            <person name="Nagy L.G."/>
            <person name="Kovacs G.M."/>
        </authorList>
    </citation>
    <scope>NUCLEOTIDE SEQUENCE [LARGE SCALE GENOMIC DNA]</scope>
    <source>
        <strain evidence="2 3">DSE2036</strain>
    </source>
</reference>
<dbReference type="PANTHER" id="PTHR38790:SF4">
    <property type="entry name" value="2EXR DOMAIN-CONTAINING PROTEIN"/>
    <property type="match status" value="1"/>
</dbReference>
<keyword evidence="3" id="KW-1185">Reference proteome</keyword>
<evidence type="ECO:0000256" key="1">
    <source>
        <dbReference type="SAM" id="MobiDB-lite"/>
    </source>
</evidence>
<dbReference type="EMBL" id="KZ805524">
    <property type="protein sequence ID" value="PVH94700.1"/>
    <property type="molecule type" value="Genomic_DNA"/>
</dbReference>
<evidence type="ECO:0000313" key="3">
    <source>
        <dbReference type="Proteomes" id="UP000244855"/>
    </source>
</evidence>
<gene>
    <name evidence="2" type="ORF">DM02DRAFT_660828</name>
</gene>
<dbReference type="OrthoDB" id="5413827at2759"/>
<dbReference type="AlphaFoldDB" id="A0A2V1D9C5"/>
<sequence length="270" mass="31013">MAETNSQKESSTAEAEGGVQGLSFSTDDQHEHDSVAKEVYKEKKLAFLSLPGEIRNQIYGYVFGEGDWHVEDGLIFKAYKRDHKSFGRSKNPLALLQTCKTVHAEAYKLPFTLCAFVITPGLLYLRCGYPKGQCYADTITIYETHQDILHSPTDTCFGYDYDPKGLFNQFPSLKNIRIEDWTSNMYDSERDWYRENASSFMEDVITYHSDKNLSLEIQTGLWKEMSIDNNTTEILRRLGIPCSKLSPGLRLQCYGCTKERCTSDHWVDWN</sequence>
<name>A0A2V1D9C5_9PLEO</name>
<accession>A0A2V1D9C5</accession>
<proteinExistence type="predicted"/>
<dbReference type="Proteomes" id="UP000244855">
    <property type="component" value="Unassembled WGS sequence"/>
</dbReference>
<feature type="region of interest" description="Disordered" evidence="1">
    <location>
        <begin position="1"/>
        <end position="27"/>
    </location>
</feature>